<evidence type="ECO:0000256" key="1">
    <source>
        <dbReference type="SAM" id="MobiDB-lite"/>
    </source>
</evidence>
<comment type="caution">
    <text evidence="3">The sequence shown here is derived from an EMBL/GenBank/DDBJ whole genome shotgun (WGS) entry which is preliminary data.</text>
</comment>
<dbReference type="PROSITE" id="PS50020">
    <property type="entry name" value="WW_DOMAIN_2"/>
    <property type="match status" value="1"/>
</dbReference>
<feature type="compositionally biased region" description="Low complexity" evidence="1">
    <location>
        <begin position="171"/>
        <end position="198"/>
    </location>
</feature>
<dbReference type="PROSITE" id="PS01159">
    <property type="entry name" value="WW_DOMAIN_1"/>
    <property type="match status" value="1"/>
</dbReference>
<sequence length="261" mass="27972">MADFAPPSGPPPPRVPEGWKAVWNDQYKEWFYVNTYTKASTWDRPTEAAHPPGDAAPPGAPPGYGHATTATGPEKGAFSNNPYNQQASPNNLTEDERLARQLQEEENTRGASDSFYGQQHTSSYAQQSSPYGQQSPYGQASPSSQQQLPARDEKSRGLFGKLAGKFGGGSASRPTQGYGQQGYPQQQYGGYPQQQQQQYGGGYGGYPQQQPAYYQQQQQQKKTGGLGVGGGALLGAGAGLVGGALLMDAVEDHDQNEYNQG</sequence>
<feature type="region of interest" description="Disordered" evidence="1">
    <location>
        <begin position="43"/>
        <end position="228"/>
    </location>
</feature>
<proteinExistence type="predicted"/>
<feature type="compositionally biased region" description="Low complexity" evidence="1">
    <location>
        <begin position="122"/>
        <end position="149"/>
    </location>
</feature>
<feature type="compositionally biased region" description="Low complexity" evidence="1">
    <location>
        <begin position="206"/>
        <end position="223"/>
    </location>
</feature>
<feature type="compositionally biased region" description="Low complexity" evidence="1">
    <location>
        <begin position="62"/>
        <end position="73"/>
    </location>
</feature>
<dbReference type="Pfam" id="PF00397">
    <property type="entry name" value="WW"/>
    <property type="match status" value="1"/>
</dbReference>
<dbReference type="AlphaFoldDB" id="A0AAV9JYD4"/>
<keyword evidence="4" id="KW-1185">Reference proteome</keyword>
<dbReference type="Gene3D" id="2.20.70.10">
    <property type="match status" value="1"/>
</dbReference>
<feature type="compositionally biased region" description="Polar residues" evidence="1">
    <location>
        <begin position="78"/>
        <end position="92"/>
    </location>
</feature>
<dbReference type="CDD" id="cd00201">
    <property type="entry name" value="WW"/>
    <property type="match status" value="1"/>
</dbReference>
<evidence type="ECO:0000313" key="4">
    <source>
        <dbReference type="Proteomes" id="UP001324427"/>
    </source>
</evidence>
<feature type="compositionally biased region" description="Polar residues" evidence="1">
    <location>
        <begin position="109"/>
        <end position="121"/>
    </location>
</feature>
<dbReference type="SMART" id="SM00456">
    <property type="entry name" value="WW"/>
    <property type="match status" value="1"/>
</dbReference>
<name>A0AAV9JYD4_9PEZI</name>
<organism evidence="3 4">
    <name type="scientific">Oleoguttula mirabilis</name>
    <dbReference type="NCBI Taxonomy" id="1507867"/>
    <lineage>
        <taxon>Eukaryota</taxon>
        <taxon>Fungi</taxon>
        <taxon>Dikarya</taxon>
        <taxon>Ascomycota</taxon>
        <taxon>Pezizomycotina</taxon>
        <taxon>Dothideomycetes</taxon>
        <taxon>Dothideomycetidae</taxon>
        <taxon>Mycosphaerellales</taxon>
        <taxon>Teratosphaeriaceae</taxon>
        <taxon>Oleoguttula</taxon>
    </lineage>
</organism>
<accession>A0AAV9JYD4</accession>
<protein>
    <recommendedName>
        <fullName evidence="2">WW domain-containing protein</fullName>
    </recommendedName>
</protein>
<evidence type="ECO:0000259" key="2">
    <source>
        <dbReference type="PROSITE" id="PS50020"/>
    </source>
</evidence>
<evidence type="ECO:0000313" key="3">
    <source>
        <dbReference type="EMBL" id="KAK4550801.1"/>
    </source>
</evidence>
<dbReference type="InterPro" id="IPR036020">
    <property type="entry name" value="WW_dom_sf"/>
</dbReference>
<reference evidence="3 4" key="1">
    <citation type="submission" date="2021-11" db="EMBL/GenBank/DDBJ databases">
        <title>Black yeast isolated from Biological Soil Crust.</title>
        <authorList>
            <person name="Kurbessoian T."/>
        </authorList>
    </citation>
    <scope>NUCLEOTIDE SEQUENCE [LARGE SCALE GENOMIC DNA]</scope>
    <source>
        <strain evidence="3 4">CCFEE 5522</strain>
    </source>
</reference>
<dbReference type="SUPFAM" id="SSF51045">
    <property type="entry name" value="WW domain"/>
    <property type="match status" value="1"/>
</dbReference>
<dbReference type="Proteomes" id="UP001324427">
    <property type="component" value="Unassembled WGS sequence"/>
</dbReference>
<gene>
    <name evidence="3" type="ORF">LTR36_000381</name>
</gene>
<feature type="compositionally biased region" description="Basic and acidic residues" evidence="1">
    <location>
        <begin position="94"/>
        <end position="108"/>
    </location>
</feature>
<dbReference type="InterPro" id="IPR001202">
    <property type="entry name" value="WW_dom"/>
</dbReference>
<dbReference type="EMBL" id="JAVFHQ010000001">
    <property type="protein sequence ID" value="KAK4550801.1"/>
    <property type="molecule type" value="Genomic_DNA"/>
</dbReference>
<feature type="domain" description="WW" evidence="2">
    <location>
        <begin position="13"/>
        <end position="47"/>
    </location>
</feature>